<comment type="caution">
    <text evidence="1">The sequence shown here is derived from an EMBL/GenBank/DDBJ whole genome shotgun (WGS) entry which is preliminary data.</text>
</comment>
<protein>
    <submittedName>
        <fullName evidence="1">Uncharacterized protein</fullName>
    </submittedName>
</protein>
<reference evidence="1 2" key="1">
    <citation type="submission" date="2023-03" db="EMBL/GenBank/DDBJ databases">
        <title>WGS of Gossypium arboreum.</title>
        <authorList>
            <person name="Yu D."/>
        </authorList>
    </citation>
    <scope>NUCLEOTIDE SEQUENCE [LARGE SCALE GENOMIC DNA]</scope>
    <source>
        <tissue evidence="1">Leaf</tissue>
    </source>
</reference>
<keyword evidence="2" id="KW-1185">Reference proteome</keyword>
<accession>A0ABR0NR94</accession>
<gene>
    <name evidence="1" type="ORF">PVK06_031424</name>
</gene>
<sequence length="240" mass="27403">MPTSVNSQLNNLIAEFIGGATHKRVIHWLIKFWFDIRIGSTLLEQAFTRIFALARKKVGNIHEFGSRVGNHWQWSIPLRRPLFDWELQVWDDFQQALNSCITSLSSTICALCLDEEESVHHLFVRVGSLEEFGKTGVLRGSEPVWNMSFFAIAWTIWLHLNEVVFNAKLCDLDQFYDLTVVRIGWCYAEWPGSVASTYEFLLCSPSFSPPCKPNMNISNCQWRPTPPGCLKFNVDGAISG</sequence>
<dbReference type="EMBL" id="JARKNE010000009">
    <property type="protein sequence ID" value="KAK5803775.1"/>
    <property type="molecule type" value="Genomic_DNA"/>
</dbReference>
<organism evidence="1 2">
    <name type="scientific">Gossypium arboreum</name>
    <name type="common">Tree cotton</name>
    <name type="synonym">Gossypium nanking</name>
    <dbReference type="NCBI Taxonomy" id="29729"/>
    <lineage>
        <taxon>Eukaryota</taxon>
        <taxon>Viridiplantae</taxon>
        <taxon>Streptophyta</taxon>
        <taxon>Embryophyta</taxon>
        <taxon>Tracheophyta</taxon>
        <taxon>Spermatophyta</taxon>
        <taxon>Magnoliopsida</taxon>
        <taxon>eudicotyledons</taxon>
        <taxon>Gunneridae</taxon>
        <taxon>Pentapetalae</taxon>
        <taxon>rosids</taxon>
        <taxon>malvids</taxon>
        <taxon>Malvales</taxon>
        <taxon>Malvaceae</taxon>
        <taxon>Malvoideae</taxon>
        <taxon>Gossypium</taxon>
    </lineage>
</organism>
<evidence type="ECO:0000313" key="1">
    <source>
        <dbReference type="EMBL" id="KAK5803775.1"/>
    </source>
</evidence>
<dbReference type="Proteomes" id="UP001358586">
    <property type="component" value="Chromosome 9"/>
</dbReference>
<evidence type="ECO:0000313" key="2">
    <source>
        <dbReference type="Proteomes" id="UP001358586"/>
    </source>
</evidence>
<proteinExistence type="predicted"/>
<name>A0ABR0NR94_GOSAR</name>